<dbReference type="Proteomes" id="UP000195913">
    <property type="component" value="Unassembled WGS sequence"/>
</dbReference>
<feature type="signal peptide" evidence="2">
    <location>
        <begin position="1"/>
        <end position="17"/>
    </location>
</feature>
<keyword evidence="2" id="KW-0732">Signal</keyword>
<evidence type="ECO:0000256" key="2">
    <source>
        <dbReference type="SAM" id="SignalP"/>
    </source>
</evidence>
<dbReference type="Pfam" id="PF10647">
    <property type="entry name" value="Gmad1"/>
    <property type="match status" value="1"/>
</dbReference>
<sequence>MVLSALVAVLLVLTGCASIPTSGPVGTSAPEAAGQSDFDYAFDPPGPTEDASPQQIIEGFLRAGIAPQDDYSVAREYLAAELSREWRAADQTTVYASEPNIVENVEKGSYTVEVSETSSIDEYGLLTRKEKQTTKSVDFELTKEDGQWRLSKVPNGTMMEEGSFAIVFSAYPLYFYDSTNTYAVADYRWFATRQGLSATVTAALLAGPAPYLRNAVGSAFPEGSELARASVPVESKRATVDLNEATFTDATELQRQLMQQQIQLTLSQIQNVNTVTMTVAQRAVSLGSVAEGFTKAIVDASVPNTQIAIANKSLVFYQGNGVVRVGGVQDISAYKPRDPAMSPADNRFAFLNGKRTQLFTVDESGVAHEATSGQNLLRPSIDVHGWTWTVGNDGRTRVRATPSDTKKDGPSRQVNAGWMSNADVTSLRVSPDGARALVIAKIKGKTGVYITGIIRDSEGVPRGFTDPLELDASVPAEQGVWNSSNSVVVMKPSKTKAVQAEEISLDGTTKELEPLLGMTNISAGPGDQRTVYAETPDGVYSQVFSTWKKREGKASQLAYPG</sequence>
<dbReference type="InterPro" id="IPR018910">
    <property type="entry name" value="LpqB_C"/>
</dbReference>
<dbReference type="InterPro" id="IPR019606">
    <property type="entry name" value="GerMN"/>
</dbReference>
<dbReference type="SMART" id="SM00909">
    <property type="entry name" value="Germane"/>
    <property type="match status" value="1"/>
</dbReference>
<reference evidence="4 5" key="1">
    <citation type="submission" date="2017-02" db="EMBL/GenBank/DDBJ databases">
        <authorList>
            <person name="Peterson S.W."/>
        </authorList>
    </citation>
    <scope>NUCLEOTIDE SEQUENCE [LARGE SCALE GENOMIC DNA]</scope>
    <source>
        <strain evidence="4 5">B Ar 00.02</strain>
    </source>
</reference>
<evidence type="ECO:0000259" key="3">
    <source>
        <dbReference type="SMART" id="SM00909"/>
    </source>
</evidence>
<dbReference type="InterPro" id="IPR059026">
    <property type="entry name" value="LpqB_N"/>
</dbReference>
<dbReference type="Pfam" id="PF25976">
    <property type="entry name" value="LpqB_N"/>
    <property type="match status" value="1"/>
</dbReference>
<name>A0A1R4GM72_9MICC</name>
<dbReference type="EMBL" id="FUHW01000038">
    <property type="protein sequence ID" value="SJM69307.1"/>
    <property type="molecule type" value="Genomic_DNA"/>
</dbReference>
<dbReference type="Pfam" id="PF10646">
    <property type="entry name" value="Germane"/>
    <property type="match status" value="1"/>
</dbReference>
<feature type="domain" description="GerMN" evidence="3">
    <location>
        <begin position="197"/>
        <end position="288"/>
    </location>
</feature>
<evidence type="ECO:0000256" key="1">
    <source>
        <dbReference type="SAM" id="MobiDB-lite"/>
    </source>
</evidence>
<proteinExistence type="predicted"/>
<evidence type="ECO:0000313" key="4">
    <source>
        <dbReference type="EMBL" id="SJM69307.1"/>
    </source>
</evidence>
<evidence type="ECO:0000313" key="5">
    <source>
        <dbReference type="Proteomes" id="UP000195913"/>
    </source>
</evidence>
<dbReference type="AlphaFoldDB" id="A0A1R4GM72"/>
<accession>A0A1R4GM72</accession>
<feature type="chain" id="PRO_5038463961" evidence="2">
    <location>
        <begin position="18"/>
        <end position="561"/>
    </location>
</feature>
<dbReference type="SUPFAM" id="SSF69304">
    <property type="entry name" value="Tricorn protease N-terminal domain"/>
    <property type="match status" value="1"/>
</dbReference>
<organism evidence="4 5">
    <name type="scientific">Arthrobacter rhombi</name>
    <dbReference type="NCBI Taxonomy" id="71253"/>
    <lineage>
        <taxon>Bacteria</taxon>
        <taxon>Bacillati</taxon>
        <taxon>Actinomycetota</taxon>
        <taxon>Actinomycetes</taxon>
        <taxon>Micrococcales</taxon>
        <taxon>Micrococcaceae</taxon>
        <taxon>Arthrobacter</taxon>
    </lineage>
</organism>
<feature type="region of interest" description="Disordered" evidence="1">
    <location>
        <begin position="23"/>
        <end position="52"/>
    </location>
</feature>
<keyword evidence="5" id="KW-1185">Reference proteome</keyword>
<protein>
    <submittedName>
        <fullName evidence="4">LpqB</fullName>
    </submittedName>
</protein>
<gene>
    <name evidence="4" type="ORF">FM101_11695</name>
</gene>